<dbReference type="RefSeq" id="WP_116226376.1">
    <property type="nucleotide sequence ID" value="NZ_AP018437.1"/>
</dbReference>
<feature type="chain" id="PRO_5030063562" description="F5/8 type C domain-containing protein" evidence="1">
    <location>
        <begin position="29"/>
        <end position="655"/>
    </location>
</feature>
<dbReference type="EMBL" id="QUMS01000006">
    <property type="protein sequence ID" value="REG04786.1"/>
    <property type="molecule type" value="Genomic_DNA"/>
</dbReference>
<evidence type="ECO:0008006" key="4">
    <source>
        <dbReference type="Google" id="ProtNLM"/>
    </source>
</evidence>
<keyword evidence="1" id="KW-0732">Signal</keyword>
<accession>A0A347ZPG9</accession>
<dbReference type="AlphaFoldDB" id="A0A347ZPG9"/>
<evidence type="ECO:0000256" key="1">
    <source>
        <dbReference type="SAM" id="SignalP"/>
    </source>
</evidence>
<evidence type="ECO:0000313" key="2">
    <source>
        <dbReference type="EMBL" id="REG04786.1"/>
    </source>
</evidence>
<sequence>MKKQYFFFRTVGSLLLAALVLAACSAPAAESAPPAALNSEPAIFSAINELENLYGFGMLESIDLSGNDSFLAAENGFIWQSAAGAADWLSEFELKQGDGLAIEFSFTQLPDTADAGWAFSLAPLNGESSALRFNTDGLSARMDGQQESSVAFEPAPDWQPDVHYTAFLHLNTAGGLDLRLWAVDQPDPIHTASLPEAAAGPFNLAIESGSSQTLIVYRIWKLENTVSAKAQTQASQETFASMLADYTIRDTETVEQLNCADKLVGEDGTFTWEARANQHCDLFLQPGQALAFDFVLAQPARDWPGVVYLMLDANLENSNMPVKSLGVTLANAEVVAKLDHQEVASVPYQNSFEFQPGQSYSALILMGMDGEIDIQIWPSGQPDQRMTARLNGENVPSTWIPLENEDWQMGVWVSENQQITLSNLSRFSLAAAAKDSLKNDGETGAATSEENETDLESWPATGVIPNLGEFFVSDLSAYDSLSCNDMVFASNAIDLPAQSDQISSECQINLSNDGQSWITEFTFQGGDSSEDVPHLLDFALINRDDGRQRLLRYTPHFNDVSIKVDDQYLDAITLDGELDWVAGKSYTLVIISQYDKYFFVWPSDDPSNKAALVISGDLLREYFGEFQPDALWQLRIWQGAGVDVRLDNMYRFSAN</sequence>
<organism evidence="2 3">
    <name type="scientific">Pelolinea submarina</name>
    <dbReference type="NCBI Taxonomy" id="913107"/>
    <lineage>
        <taxon>Bacteria</taxon>
        <taxon>Bacillati</taxon>
        <taxon>Chloroflexota</taxon>
        <taxon>Anaerolineae</taxon>
        <taxon>Anaerolineales</taxon>
        <taxon>Anaerolineaceae</taxon>
        <taxon>Pelolinea</taxon>
    </lineage>
</organism>
<comment type="caution">
    <text evidence="2">The sequence shown here is derived from an EMBL/GenBank/DDBJ whole genome shotgun (WGS) entry which is preliminary data.</text>
</comment>
<name>A0A347ZPG9_9CHLR</name>
<protein>
    <recommendedName>
        <fullName evidence="4">F5/8 type C domain-containing protein</fullName>
    </recommendedName>
</protein>
<keyword evidence="3" id="KW-1185">Reference proteome</keyword>
<reference evidence="2 3" key="1">
    <citation type="submission" date="2018-08" db="EMBL/GenBank/DDBJ databases">
        <title>Genomic Encyclopedia of Type Strains, Phase IV (KMG-IV): sequencing the most valuable type-strain genomes for metagenomic binning, comparative biology and taxonomic classification.</title>
        <authorList>
            <person name="Goeker M."/>
        </authorList>
    </citation>
    <scope>NUCLEOTIDE SEQUENCE [LARGE SCALE GENOMIC DNA]</scope>
    <source>
        <strain evidence="2 3">DSM 23923</strain>
    </source>
</reference>
<proteinExistence type="predicted"/>
<feature type="signal peptide" evidence="1">
    <location>
        <begin position="1"/>
        <end position="28"/>
    </location>
</feature>
<dbReference type="PROSITE" id="PS51257">
    <property type="entry name" value="PROKAR_LIPOPROTEIN"/>
    <property type="match status" value="1"/>
</dbReference>
<gene>
    <name evidence="2" type="ORF">DFR64_3138</name>
</gene>
<evidence type="ECO:0000313" key="3">
    <source>
        <dbReference type="Proteomes" id="UP000256388"/>
    </source>
</evidence>
<dbReference type="Proteomes" id="UP000256388">
    <property type="component" value="Unassembled WGS sequence"/>
</dbReference>